<comment type="caution">
    <text evidence="1">The sequence shown here is derived from an EMBL/GenBank/DDBJ whole genome shotgun (WGS) entry which is preliminary data.</text>
</comment>
<reference evidence="2" key="1">
    <citation type="journal article" date="2019" name="Int. J. Syst. Evol. Microbiol.">
        <title>The Global Catalogue of Microorganisms (GCM) 10K type strain sequencing project: providing services to taxonomists for standard genome sequencing and annotation.</title>
        <authorList>
            <consortium name="The Broad Institute Genomics Platform"/>
            <consortium name="The Broad Institute Genome Sequencing Center for Infectious Disease"/>
            <person name="Wu L."/>
            <person name="Ma J."/>
        </authorList>
    </citation>
    <scope>NUCLEOTIDE SEQUENCE [LARGE SCALE GENOMIC DNA]</scope>
    <source>
        <strain evidence="2">JCM 12165</strain>
    </source>
</reference>
<dbReference type="Proteomes" id="UP001597145">
    <property type="component" value="Unassembled WGS sequence"/>
</dbReference>
<keyword evidence="2" id="KW-1185">Reference proteome</keyword>
<dbReference type="EMBL" id="JBHUCP010000007">
    <property type="protein sequence ID" value="MFD1530184.1"/>
    <property type="molecule type" value="Genomic_DNA"/>
</dbReference>
<dbReference type="RefSeq" id="WP_343976950.1">
    <property type="nucleotide sequence ID" value="NZ_BAAAJG010000008.1"/>
</dbReference>
<name>A0ABW4FHT2_9PSEU</name>
<gene>
    <name evidence="1" type="ORF">ACFSCY_12095</name>
</gene>
<proteinExistence type="predicted"/>
<organism evidence="1 2">
    <name type="scientific">Pseudonocardia aurantiaca</name>
    <dbReference type="NCBI Taxonomy" id="75290"/>
    <lineage>
        <taxon>Bacteria</taxon>
        <taxon>Bacillati</taxon>
        <taxon>Actinomycetota</taxon>
        <taxon>Actinomycetes</taxon>
        <taxon>Pseudonocardiales</taxon>
        <taxon>Pseudonocardiaceae</taxon>
        <taxon>Pseudonocardia</taxon>
    </lineage>
</organism>
<accession>A0ABW4FHT2</accession>
<evidence type="ECO:0000313" key="1">
    <source>
        <dbReference type="EMBL" id="MFD1530184.1"/>
    </source>
</evidence>
<sequence length="48" mass="5215">MTCAPGNHPSSLGERLRGARRQQLVGRTGEVEVFRSALLAPADPVRTR</sequence>
<protein>
    <submittedName>
        <fullName evidence="1">Uncharacterized protein</fullName>
    </submittedName>
</protein>
<evidence type="ECO:0000313" key="2">
    <source>
        <dbReference type="Proteomes" id="UP001597145"/>
    </source>
</evidence>